<evidence type="ECO:0000313" key="1">
    <source>
        <dbReference type="EMBL" id="KAI5611672.1"/>
    </source>
</evidence>
<name>A0AAD5A8R0_SILAS</name>
<keyword evidence="2" id="KW-1185">Reference proteome</keyword>
<reference evidence="1" key="1">
    <citation type="submission" date="2018-07" db="EMBL/GenBank/DDBJ databases">
        <title>Comparative genomics of catfishes provides insights into carnivory and benthic adaptation.</title>
        <authorList>
            <person name="Zhang Y."/>
            <person name="Wang D."/>
            <person name="Peng Z."/>
            <person name="Zheng S."/>
            <person name="Shao F."/>
            <person name="Tao W."/>
        </authorList>
    </citation>
    <scope>NUCLEOTIDE SEQUENCE</scope>
    <source>
        <strain evidence="1">Chongqing</strain>
    </source>
</reference>
<proteinExistence type="predicted"/>
<sequence>MFKCEDLSEFDKVQSATRLGQSISKTAALVGCSWSAVEHSSVVVFDKEHCNVIVFDEEHCKVIVFDKEHCNVLVIDDIHCSEMVFKKEHCSVMSVAVFDEEHCKVIVFNKEHCNVMVINDIHCSEIVFKEEHCSVMVTDEKRCSEMVLIEEHCNVMISHECMEALVAQWTESQNAAIINNLNRLMDIFKKNQKSVCEHVTPKECPAPAVQSKGGIVCVSANGKRYCKPMCNEGYDFSFLRTSRLYEECSNATSFRWTTQYVGGNKLAVCNRSNIQISATSSAYFPVNQDCWVTKSNSTLEQEVINTFENELSAKNIQGPYTHRCMVCG</sequence>
<dbReference type="EMBL" id="MU565024">
    <property type="protein sequence ID" value="KAI5611672.1"/>
    <property type="molecule type" value="Genomic_DNA"/>
</dbReference>
<dbReference type="AlphaFoldDB" id="A0AAD5A8R0"/>
<dbReference type="Proteomes" id="UP001205998">
    <property type="component" value="Unassembled WGS sequence"/>
</dbReference>
<protein>
    <submittedName>
        <fullName evidence="1">Uncharacterized protein</fullName>
    </submittedName>
</protein>
<comment type="caution">
    <text evidence="1">The sequence shown here is derived from an EMBL/GenBank/DDBJ whole genome shotgun (WGS) entry which is preliminary data.</text>
</comment>
<evidence type="ECO:0000313" key="2">
    <source>
        <dbReference type="Proteomes" id="UP001205998"/>
    </source>
</evidence>
<accession>A0AAD5A8R0</accession>
<organism evidence="1 2">
    <name type="scientific">Silurus asotus</name>
    <name type="common">Amur catfish</name>
    <name type="synonym">Parasilurus asotus</name>
    <dbReference type="NCBI Taxonomy" id="30991"/>
    <lineage>
        <taxon>Eukaryota</taxon>
        <taxon>Metazoa</taxon>
        <taxon>Chordata</taxon>
        <taxon>Craniata</taxon>
        <taxon>Vertebrata</taxon>
        <taxon>Euteleostomi</taxon>
        <taxon>Actinopterygii</taxon>
        <taxon>Neopterygii</taxon>
        <taxon>Teleostei</taxon>
        <taxon>Ostariophysi</taxon>
        <taxon>Siluriformes</taxon>
        <taxon>Siluridae</taxon>
        <taxon>Silurus</taxon>
    </lineage>
</organism>
<gene>
    <name evidence="1" type="ORF">C0J50_1313</name>
</gene>